<protein>
    <recommendedName>
        <fullName evidence="4">Pore-forming protein</fullName>
    </recommendedName>
</protein>
<organism evidence="2 3">
    <name type="scientific">Ligilactobacillus agilis DSM 20509</name>
    <dbReference type="NCBI Taxonomy" id="1423718"/>
    <lineage>
        <taxon>Bacteria</taxon>
        <taxon>Bacillati</taxon>
        <taxon>Bacillota</taxon>
        <taxon>Bacilli</taxon>
        <taxon>Lactobacillales</taxon>
        <taxon>Lactobacillaceae</taxon>
        <taxon>Ligilactobacillus</taxon>
    </lineage>
</organism>
<dbReference type="PATRIC" id="fig|1423718.3.peg.1825"/>
<keyword evidence="1" id="KW-0812">Transmembrane</keyword>
<keyword evidence="1" id="KW-0472">Membrane</keyword>
<evidence type="ECO:0008006" key="4">
    <source>
        <dbReference type="Google" id="ProtNLM"/>
    </source>
</evidence>
<keyword evidence="1" id="KW-1133">Transmembrane helix</keyword>
<name>A0A0R2AD24_9LACO</name>
<dbReference type="EMBL" id="AYYP01000029">
    <property type="protein sequence ID" value="KRM64618.1"/>
    <property type="molecule type" value="Genomic_DNA"/>
</dbReference>
<feature type="transmembrane region" description="Helical" evidence="1">
    <location>
        <begin position="37"/>
        <end position="56"/>
    </location>
</feature>
<evidence type="ECO:0000313" key="2">
    <source>
        <dbReference type="EMBL" id="KRM64618.1"/>
    </source>
</evidence>
<dbReference type="Pfam" id="PF17255">
    <property type="entry name" value="EbsA"/>
    <property type="match status" value="1"/>
</dbReference>
<comment type="caution">
    <text evidence="2">The sequence shown here is derived from an EMBL/GenBank/DDBJ whole genome shotgun (WGS) entry which is preliminary data.</text>
</comment>
<dbReference type="AlphaFoldDB" id="A0A0R2AD24"/>
<feature type="transmembrane region" description="Helical" evidence="1">
    <location>
        <begin position="12"/>
        <end position="31"/>
    </location>
</feature>
<keyword evidence="3" id="KW-1185">Reference proteome</keyword>
<proteinExistence type="predicted"/>
<sequence>MKFFYQPEWTTSITSWSYTLIILLSAIITWLEFTYFQIWSALLFGLFFLTAFLQVFRRQVFLKADGLVLRAVVPFNNKKLSYQEIIGVRKFKNGLEIKTKFRTYQVLMPLARRELCYQKLNSLL</sequence>
<gene>
    <name evidence="2" type="ORF">FC14_GL001758</name>
</gene>
<dbReference type="Proteomes" id="UP000051008">
    <property type="component" value="Unassembled WGS sequence"/>
</dbReference>
<dbReference type="RefSeq" id="WP_056976607.1">
    <property type="nucleotide sequence ID" value="NZ_AYYP01000029.1"/>
</dbReference>
<accession>A0A0R2AD24</accession>
<evidence type="ECO:0000256" key="1">
    <source>
        <dbReference type="SAM" id="Phobius"/>
    </source>
</evidence>
<reference evidence="2 3" key="1">
    <citation type="journal article" date="2015" name="Genome Announc.">
        <title>Expanding the biotechnology potential of lactobacilli through comparative genomics of 213 strains and associated genera.</title>
        <authorList>
            <person name="Sun Z."/>
            <person name="Harris H.M."/>
            <person name="McCann A."/>
            <person name="Guo C."/>
            <person name="Argimon S."/>
            <person name="Zhang W."/>
            <person name="Yang X."/>
            <person name="Jeffery I.B."/>
            <person name="Cooney J.C."/>
            <person name="Kagawa T.F."/>
            <person name="Liu W."/>
            <person name="Song Y."/>
            <person name="Salvetti E."/>
            <person name="Wrobel A."/>
            <person name="Rasinkangas P."/>
            <person name="Parkhill J."/>
            <person name="Rea M.C."/>
            <person name="O'Sullivan O."/>
            <person name="Ritari J."/>
            <person name="Douillard F.P."/>
            <person name="Paul Ross R."/>
            <person name="Yang R."/>
            <person name="Briner A.E."/>
            <person name="Felis G.E."/>
            <person name="de Vos W.M."/>
            <person name="Barrangou R."/>
            <person name="Klaenhammer T.R."/>
            <person name="Caufield P.W."/>
            <person name="Cui Y."/>
            <person name="Zhang H."/>
            <person name="O'Toole P.W."/>
        </authorList>
    </citation>
    <scope>NUCLEOTIDE SEQUENCE [LARGE SCALE GENOMIC DNA]</scope>
    <source>
        <strain evidence="2 3">DSM 20509</strain>
    </source>
</reference>
<dbReference type="InterPro" id="IPR020215">
    <property type="entry name" value="EbsA-like"/>
</dbReference>
<evidence type="ECO:0000313" key="3">
    <source>
        <dbReference type="Proteomes" id="UP000051008"/>
    </source>
</evidence>